<evidence type="ECO:0000256" key="1">
    <source>
        <dbReference type="ARBA" id="ARBA00005986"/>
    </source>
</evidence>
<evidence type="ECO:0000313" key="4">
    <source>
        <dbReference type="Proteomes" id="UP000799324"/>
    </source>
</evidence>
<accession>A0A6A6SL84</accession>
<dbReference type="GO" id="GO:0016491">
    <property type="term" value="F:oxidoreductase activity"/>
    <property type="evidence" value="ECO:0007669"/>
    <property type="project" value="InterPro"/>
</dbReference>
<evidence type="ECO:0000259" key="2">
    <source>
        <dbReference type="Pfam" id="PF07110"/>
    </source>
</evidence>
<dbReference type="Pfam" id="PF07110">
    <property type="entry name" value="EthD"/>
    <property type="match status" value="1"/>
</dbReference>
<dbReference type="SUPFAM" id="SSF54909">
    <property type="entry name" value="Dimeric alpha+beta barrel"/>
    <property type="match status" value="1"/>
</dbReference>
<comment type="similarity">
    <text evidence="1">Belongs to the tpcK family.</text>
</comment>
<dbReference type="AlphaFoldDB" id="A0A6A6SL84"/>
<protein>
    <recommendedName>
        <fullName evidence="2">EthD domain-containing protein</fullName>
    </recommendedName>
</protein>
<proteinExistence type="inferred from homology"/>
<name>A0A6A6SL84_9PLEO</name>
<feature type="domain" description="EthD" evidence="2">
    <location>
        <begin position="22"/>
        <end position="120"/>
    </location>
</feature>
<dbReference type="Gene3D" id="3.30.70.100">
    <property type="match status" value="1"/>
</dbReference>
<dbReference type="InterPro" id="IPR009799">
    <property type="entry name" value="EthD_dom"/>
</dbReference>
<organism evidence="3 4">
    <name type="scientific">Lophiostoma macrostomum CBS 122681</name>
    <dbReference type="NCBI Taxonomy" id="1314788"/>
    <lineage>
        <taxon>Eukaryota</taxon>
        <taxon>Fungi</taxon>
        <taxon>Dikarya</taxon>
        <taxon>Ascomycota</taxon>
        <taxon>Pezizomycotina</taxon>
        <taxon>Dothideomycetes</taxon>
        <taxon>Pleosporomycetidae</taxon>
        <taxon>Pleosporales</taxon>
        <taxon>Lophiostomataceae</taxon>
        <taxon>Lophiostoma</taxon>
    </lineage>
</organism>
<dbReference type="Proteomes" id="UP000799324">
    <property type="component" value="Unassembled WGS sequence"/>
</dbReference>
<reference evidence="3" key="1">
    <citation type="journal article" date="2020" name="Stud. Mycol.">
        <title>101 Dothideomycetes genomes: a test case for predicting lifestyles and emergence of pathogens.</title>
        <authorList>
            <person name="Haridas S."/>
            <person name="Albert R."/>
            <person name="Binder M."/>
            <person name="Bloem J."/>
            <person name="Labutti K."/>
            <person name="Salamov A."/>
            <person name="Andreopoulos B."/>
            <person name="Baker S."/>
            <person name="Barry K."/>
            <person name="Bills G."/>
            <person name="Bluhm B."/>
            <person name="Cannon C."/>
            <person name="Castanera R."/>
            <person name="Culley D."/>
            <person name="Daum C."/>
            <person name="Ezra D."/>
            <person name="Gonzalez J."/>
            <person name="Henrissat B."/>
            <person name="Kuo A."/>
            <person name="Liang C."/>
            <person name="Lipzen A."/>
            <person name="Lutzoni F."/>
            <person name="Magnuson J."/>
            <person name="Mondo S."/>
            <person name="Nolan M."/>
            <person name="Ohm R."/>
            <person name="Pangilinan J."/>
            <person name="Park H.-J."/>
            <person name="Ramirez L."/>
            <person name="Alfaro M."/>
            <person name="Sun H."/>
            <person name="Tritt A."/>
            <person name="Yoshinaga Y."/>
            <person name="Zwiers L.-H."/>
            <person name="Turgeon B."/>
            <person name="Goodwin S."/>
            <person name="Spatafora J."/>
            <person name="Crous P."/>
            <person name="Grigoriev I."/>
        </authorList>
    </citation>
    <scope>NUCLEOTIDE SEQUENCE</scope>
    <source>
        <strain evidence="3">CBS 122681</strain>
    </source>
</reference>
<evidence type="ECO:0000313" key="3">
    <source>
        <dbReference type="EMBL" id="KAF2648586.1"/>
    </source>
</evidence>
<keyword evidence="4" id="KW-1185">Reference proteome</keyword>
<dbReference type="EMBL" id="MU004531">
    <property type="protein sequence ID" value="KAF2648586.1"/>
    <property type="molecule type" value="Genomic_DNA"/>
</dbReference>
<dbReference type="InterPro" id="IPR011008">
    <property type="entry name" value="Dimeric_a/b-barrel"/>
</dbReference>
<sequence length="143" mass="16545">MTKEQEVAENTPIRFTLTHYRKAGVTHEDFMKWIVEVHLPKAIPTFQKHGISDYALFDTPETSNNPLREVMAVARPTWQVADYDCIIEYTGPSAQTIQQIMIDPEWIEVCQDQEDWVDTSRALVSLGYHTQYLSKGKVMNLKQ</sequence>
<dbReference type="OrthoDB" id="3454835at2759"/>
<gene>
    <name evidence="3" type="ORF">K491DRAFT_612508</name>
</gene>